<evidence type="ECO:0000256" key="3">
    <source>
        <dbReference type="ARBA" id="ARBA00022452"/>
    </source>
</evidence>
<dbReference type="InterPro" id="IPR039426">
    <property type="entry name" value="TonB-dep_rcpt-like"/>
</dbReference>
<gene>
    <name evidence="15" type="ORF">FKG94_02630</name>
</gene>
<dbReference type="InterPro" id="IPR010917">
    <property type="entry name" value="TonB_rcpt_CS"/>
</dbReference>
<evidence type="ECO:0000256" key="6">
    <source>
        <dbReference type="ARBA" id="ARBA00023077"/>
    </source>
</evidence>
<keyword evidence="2 9" id="KW-0813">Transport</keyword>
<evidence type="ECO:0000256" key="7">
    <source>
        <dbReference type="ARBA" id="ARBA00023136"/>
    </source>
</evidence>
<feature type="domain" description="TonB-dependent receptor plug" evidence="14">
    <location>
        <begin position="52"/>
        <end position="166"/>
    </location>
</feature>
<evidence type="ECO:0000256" key="9">
    <source>
        <dbReference type="PROSITE-ProRule" id="PRU01360"/>
    </source>
</evidence>
<name>A0A545U724_9GAMM</name>
<feature type="signal peptide" evidence="12">
    <location>
        <begin position="1"/>
        <end position="27"/>
    </location>
</feature>
<dbReference type="Pfam" id="PF07715">
    <property type="entry name" value="Plug"/>
    <property type="match status" value="1"/>
</dbReference>
<evidence type="ECO:0000256" key="2">
    <source>
        <dbReference type="ARBA" id="ARBA00022448"/>
    </source>
</evidence>
<dbReference type="Pfam" id="PF00593">
    <property type="entry name" value="TonB_dep_Rec_b-barrel"/>
    <property type="match status" value="1"/>
</dbReference>
<accession>A0A545U724</accession>
<keyword evidence="3 9" id="KW-1134">Transmembrane beta strand</keyword>
<feature type="domain" description="TonB-dependent receptor-like beta-barrel" evidence="13">
    <location>
        <begin position="415"/>
        <end position="957"/>
    </location>
</feature>
<evidence type="ECO:0000259" key="14">
    <source>
        <dbReference type="Pfam" id="PF07715"/>
    </source>
</evidence>
<dbReference type="SUPFAM" id="SSF56935">
    <property type="entry name" value="Porins"/>
    <property type="match status" value="1"/>
</dbReference>
<dbReference type="InterPro" id="IPR037066">
    <property type="entry name" value="Plug_dom_sf"/>
</dbReference>
<dbReference type="PANTHER" id="PTHR47234">
    <property type="match status" value="1"/>
</dbReference>
<dbReference type="InterPro" id="IPR036942">
    <property type="entry name" value="Beta-barrel_TonB_sf"/>
</dbReference>
<comment type="subcellular location">
    <subcellularLocation>
        <location evidence="1 9">Cell outer membrane</location>
        <topology evidence="1 9">Multi-pass membrane protein</topology>
    </subcellularLocation>
</comment>
<keyword evidence="15" id="KW-0675">Receptor</keyword>
<keyword evidence="7 9" id="KW-0472">Membrane</keyword>
<dbReference type="Gene3D" id="2.170.130.10">
    <property type="entry name" value="TonB-dependent receptor, plug domain"/>
    <property type="match status" value="1"/>
</dbReference>
<evidence type="ECO:0000256" key="1">
    <source>
        <dbReference type="ARBA" id="ARBA00004571"/>
    </source>
</evidence>
<evidence type="ECO:0000256" key="5">
    <source>
        <dbReference type="ARBA" id="ARBA00022729"/>
    </source>
</evidence>
<dbReference type="OrthoDB" id="9805434at2"/>
<keyword evidence="16" id="KW-1185">Reference proteome</keyword>
<evidence type="ECO:0000256" key="12">
    <source>
        <dbReference type="SAM" id="SignalP"/>
    </source>
</evidence>
<proteinExistence type="inferred from homology"/>
<protein>
    <submittedName>
        <fullName evidence="15">TonB-dependent receptor</fullName>
    </submittedName>
</protein>
<dbReference type="PANTHER" id="PTHR47234:SF2">
    <property type="entry name" value="TONB-DEPENDENT RECEPTOR"/>
    <property type="match status" value="1"/>
</dbReference>
<reference evidence="15 16" key="1">
    <citation type="submission" date="2019-06" db="EMBL/GenBank/DDBJ databases">
        <title>Whole genome sequence for Cellvibrionaceae sp. R142.</title>
        <authorList>
            <person name="Wang G."/>
        </authorList>
    </citation>
    <scope>NUCLEOTIDE SEQUENCE [LARGE SCALE GENOMIC DNA]</scope>
    <source>
        <strain evidence="15 16">R142</strain>
    </source>
</reference>
<evidence type="ECO:0000313" key="15">
    <source>
        <dbReference type="EMBL" id="TQV85262.1"/>
    </source>
</evidence>
<feature type="short sequence motif" description="TonB C-terminal box" evidence="10">
    <location>
        <begin position="981"/>
        <end position="998"/>
    </location>
</feature>
<dbReference type="Gene3D" id="2.40.170.20">
    <property type="entry name" value="TonB-dependent receptor, beta-barrel domain"/>
    <property type="match status" value="1"/>
</dbReference>
<dbReference type="AlphaFoldDB" id="A0A545U724"/>
<evidence type="ECO:0000256" key="8">
    <source>
        <dbReference type="ARBA" id="ARBA00023237"/>
    </source>
</evidence>
<keyword evidence="8 9" id="KW-0998">Cell outer membrane</keyword>
<evidence type="ECO:0000256" key="11">
    <source>
        <dbReference type="RuleBase" id="RU003357"/>
    </source>
</evidence>
<evidence type="ECO:0000313" key="16">
    <source>
        <dbReference type="Proteomes" id="UP000319732"/>
    </source>
</evidence>
<keyword evidence="5 12" id="KW-0732">Signal</keyword>
<evidence type="ECO:0000259" key="13">
    <source>
        <dbReference type="Pfam" id="PF00593"/>
    </source>
</evidence>
<dbReference type="InterPro" id="IPR000531">
    <property type="entry name" value="Beta-barrel_TonB"/>
</dbReference>
<evidence type="ECO:0000256" key="10">
    <source>
        <dbReference type="PROSITE-ProRule" id="PRU10144"/>
    </source>
</evidence>
<dbReference type="PROSITE" id="PS01156">
    <property type="entry name" value="TONB_DEPENDENT_REC_2"/>
    <property type="match status" value="1"/>
</dbReference>
<dbReference type="GO" id="GO:0009279">
    <property type="term" value="C:cell outer membrane"/>
    <property type="evidence" value="ECO:0007669"/>
    <property type="project" value="UniProtKB-SubCell"/>
</dbReference>
<organism evidence="15 16">
    <name type="scientific">Exilibacterium tricleocarpae</name>
    <dbReference type="NCBI Taxonomy" id="2591008"/>
    <lineage>
        <taxon>Bacteria</taxon>
        <taxon>Pseudomonadati</taxon>
        <taxon>Pseudomonadota</taxon>
        <taxon>Gammaproteobacteria</taxon>
        <taxon>Cellvibrionales</taxon>
        <taxon>Cellvibrionaceae</taxon>
        <taxon>Exilibacterium</taxon>
    </lineage>
</organism>
<comment type="caution">
    <text evidence="15">The sequence shown here is derived from an EMBL/GenBank/DDBJ whole genome shotgun (WGS) entry which is preliminary data.</text>
</comment>
<sequence>MKKPLACAISTAVLGMASFALPTAVLAQGEEADEAIEEVVVTGSRIARASLESATPLQVLTAEDINLGAETNIGDYLNQLPALGQPLFNRTNSNFDINNSGVVNVDLRDLGIERTLTLVNGRRFVAGVPGSSAVDLNAIPSAMVERVEVITGGASAVYGSDAIAGVINFILKDDFEGVELSSRYEITDESDGEENDISLLIGANFDGGRGNATAYIGFTDQGAIFSRDRDISRIDAVSPAALNPRDTTLELFGQVKPFFSSFPLQGRFDAGVADDQGRRLTGFNYTFLSDGTLVDSFDTNGNNRAADGFNRSAFRTIAIPTERFLAATNIHYDLNDNVRAFFESTYSGIDTNAVLEPFPLDSDDVFQENADGGIPLAYENSNGDMISHPFMPAEILTVAQGNGIEGVRFRRRIAEFGPRTASNERQTFRFSTGLEGSTDGGWLWDASITYGRTTQSQISEGNIDTTAMRNALLSEADPDNPGQFRCVDAEARASGCVPVNVFGFNSISPEAVAYITADKSRNATIEQKVYQLNMSGDLFEMPSGPLQIAFGLERREEESRAINDTLTVRGLNSGNITPNVQGEFDVDEVYVEFNVPILSNQYVDYFGFGTAARHSSYSIPGVGDTTTFEGRFELKINDDWLLRTSAARAIRAPNIEELFDPGTETFAQVTDPCAGVTNTTPGTRAANCRSIPAIQSRIDSDPDGAFTLTQTELQGTGGLQGGNPFLFEETAETFTLGFAYTPTNLPDWLGATLAVDYWDIEIEDAIELVLRNNVLSLCYDDPDFQTDPDPQCDNITRFPLGNTQEGALDQVNAFEENLSSIEAKGVDVDFQLSFDLDVLGLPVPGELSIGTVYTHVDDYNIVNAPGARVDIEDGEIGSASHKWNSNIRYNWDNLSMQWQVRFIGESRIEDGDIPSSGCRQRNCFVDEIYYSDFQLRYRLPGSLAGANLELFGGIENVFDEDPPVISAGLSDSDTGTETTAGVYDAIGRAWYLGFKASF</sequence>
<keyword evidence="4 9" id="KW-0812">Transmembrane</keyword>
<dbReference type="PROSITE" id="PS52016">
    <property type="entry name" value="TONB_DEPENDENT_REC_3"/>
    <property type="match status" value="1"/>
</dbReference>
<feature type="chain" id="PRO_5022080113" evidence="12">
    <location>
        <begin position="28"/>
        <end position="998"/>
    </location>
</feature>
<dbReference type="InterPro" id="IPR012910">
    <property type="entry name" value="Plug_dom"/>
</dbReference>
<evidence type="ECO:0000256" key="4">
    <source>
        <dbReference type="ARBA" id="ARBA00022692"/>
    </source>
</evidence>
<dbReference type="Proteomes" id="UP000319732">
    <property type="component" value="Unassembled WGS sequence"/>
</dbReference>
<keyword evidence="6 11" id="KW-0798">TonB box</keyword>
<dbReference type="EMBL" id="VHSG01000004">
    <property type="protein sequence ID" value="TQV85262.1"/>
    <property type="molecule type" value="Genomic_DNA"/>
</dbReference>
<comment type="similarity">
    <text evidence="9 11">Belongs to the TonB-dependent receptor family.</text>
</comment>